<evidence type="ECO:0000256" key="1">
    <source>
        <dbReference type="SAM" id="Coils"/>
    </source>
</evidence>
<dbReference type="AlphaFoldDB" id="A0A0F9KPG2"/>
<gene>
    <name evidence="2" type="ORF">LCGC14_1677630</name>
</gene>
<feature type="non-terminal residue" evidence="2">
    <location>
        <position position="117"/>
    </location>
</feature>
<protein>
    <submittedName>
        <fullName evidence="2">Uncharacterized protein</fullName>
    </submittedName>
</protein>
<dbReference type="EMBL" id="LAZR01014496">
    <property type="protein sequence ID" value="KKM17245.1"/>
    <property type="molecule type" value="Genomic_DNA"/>
</dbReference>
<organism evidence="2">
    <name type="scientific">marine sediment metagenome</name>
    <dbReference type="NCBI Taxonomy" id="412755"/>
    <lineage>
        <taxon>unclassified sequences</taxon>
        <taxon>metagenomes</taxon>
        <taxon>ecological metagenomes</taxon>
    </lineage>
</organism>
<sequence>MTKYEGNPIEERLKKLEDNQAKIEKLKEQIIKISIEQNELYADECGIKVVLRELGDKITELEKKVNTQAEKIKGFQFTVNRFLKKNLERIEKLEKELRIWKTEEYTEKENSKRIEKL</sequence>
<feature type="coiled-coil region" evidence="1">
    <location>
        <begin position="9"/>
        <end position="103"/>
    </location>
</feature>
<name>A0A0F9KPG2_9ZZZZ</name>
<reference evidence="2" key="1">
    <citation type="journal article" date="2015" name="Nature">
        <title>Complex archaea that bridge the gap between prokaryotes and eukaryotes.</title>
        <authorList>
            <person name="Spang A."/>
            <person name="Saw J.H."/>
            <person name="Jorgensen S.L."/>
            <person name="Zaremba-Niedzwiedzka K."/>
            <person name="Martijn J."/>
            <person name="Lind A.E."/>
            <person name="van Eijk R."/>
            <person name="Schleper C."/>
            <person name="Guy L."/>
            <person name="Ettema T.J."/>
        </authorList>
    </citation>
    <scope>NUCLEOTIDE SEQUENCE</scope>
</reference>
<comment type="caution">
    <text evidence="2">The sequence shown here is derived from an EMBL/GenBank/DDBJ whole genome shotgun (WGS) entry which is preliminary data.</text>
</comment>
<keyword evidence="1" id="KW-0175">Coiled coil</keyword>
<evidence type="ECO:0000313" key="2">
    <source>
        <dbReference type="EMBL" id="KKM17245.1"/>
    </source>
</evidence>
<accession>A0A0F9KPG2</accession>
<proteinExistence type="predicted"/>